<geneLocation type="mitochondrion" evidence="1"/>
<proteinExistence type="predicted"/>
<protein>
    <submittedName>
        <fullName evidence="1">Uncharacterized protein</fullName>
    </submittedName>
</protein>
<accession>A0A101M2Z8</accession>
<dbReference type="EMBL" id="LKAM01000002">
    <property type="protein sequence ID" value="KUM50116.1"/>
    <property type="molecule type" value="Genomic_DNA"/>
</dbReference>
<keyword evidence="1" id="KW-0496">Mitochondrion</keyword>
<name>A0A101M2Z8_PICGL</name>
<sequence length="68" mass="7573">MEGMGNGNPMLSMELPPSNRFATPPYLDGRLLRSNCLPAFSSQCPPSKHRWGEINSYLCLGTIRLPNH</sequence>
<gene>
    <name evidence="1" type="ORF">ABT39_MTgene3344</name>
</gene>
<comment type="caution">
    <text evidence="1">The sequence shown here is derived from an EMBL/GenBank/DDBJ whole genome shotgun (WGS) entry which is preliminary data.</text>
</comment>
<evidence type="ECO:0000313" key="1">
    <source>
        <dbReference type="EMBL" id="KUM50116.1"/>
    </source>
</evidence>
<reference evidence="1" key="1">
    <citation type="journal article" date="2015" name="Genome Biol. Evol.">
        <title>Organellar Genomes of White Spruce (Picea glauca): Assembly and Annotation.</title>
        <authorList>
            <person name="Jackman S.D."/>
            <person name="Warren R.L."/>
            <person name="Gibb E.A."/>
            <person name="Vandervalk B.P."/>
            <person name="Mohamadi H."/>
            <person name="Chu J."/>
            <person name="Raymond A."/>
            <person name="Pleasance S."/>
            <person name="Coope R."/>
            <person name="Wildung M.R."/>
            <person name="Ritland C.E."/>
            <person name="Bousquet J."/>
            <person name="Jones S.J."/>
            <person name="Bohlmann J."/>
            <person name="Birol I."/>
        </authorList>
    </citation>
    <scope>NUCLEOTIDE SEQUENCE [LARGE SCALE GENOMIC DNA]</scope>
    <source>
        <tissue evidence="1">Flushing bud</tissue>
    </source>
</reference>
<organism evidence="1">
    <name type="scientific">Picea glauca</name>
    <name type="common">White spruce</name>
    <name type="synonym">Pinus glauca</name>
    <dbReference type="NCBI Taxonomy" id="3330"/>
    <lineage>
        <taxon>Eukaryota</taxon>
        <taxon>Viridiplantae</taxon>
        <taxon>Streptophyta</taxon>
        <taxon>Embryophyta</taxon>
        <taxon>Tracheophyta</taxon>
        <taxon>Spermatophyta</taxon>
        <taxon>Pinopsida</taxon>
        <taxon>Pinidae</taxon>
        <taxon>Conifers I</taxon>
        <taxon>Pinales</taxon>
        <taxon>Pinaceae</taxon>
        <taxon>Picea</taxon>
    </lineage>
</organism>
<dbReference type="AlphaFoldDB" id="A0A101M2Z8"/>